<dbReference type="Pfam" id="PF03466">
    <property type="entry name" value="LysR_substrate"/>
    <property type="match status" value="1"/>
</dbReference>
<reference evidence="6" key="1">
    <citation type="submission" date="2022-01" db="EMBL/GenBank/DDBJ databases">
        <authorList>
            <person name="Lagorce A."/>
        </authorList>
    </citation>
    <scope>NUCLEOTIDE SEQUENCE</scope>
    <source>
        <strain evidence="6">Th15_F1_D04</strain>
    </source>
</reference>
<dbReference type="InterPro" id="IPR036388">
    <property type="entry name" value="WH-like_DNA-bd_sf"/>
</dbReference>
<gene>
    <name evidence="6" type="ORF">THF1D04_110039</name>
</gene>
<dbReference type="Gene3D" id="3.40.190.10">
    <property type="entry name" value="Periplasmic binding protein-like II"/>
    <property type="match status" value="2"/>
</dbReference>
<protein>
    <submittedName>
        <fullName evidence="6">Bacterial regulatory helix-turn-helix, lysR family protein</fullName>
    </submittedName>
</protein>
<accession>A0AAU9Q1E5</accession>
<dbReference type="Gene3D" id="1.10.10.10">
    <property type="entry name" value="Winged helix-like DNA-binding domain superfamily/Winged helix DNA-binding domain"/>
    <property type="match status" value="1"/>
</dbReference>
<evidence type="ECO:0000259" key="5">
    <source>
        <dbReference type="PROSITE" id="PS50931"/>
    </source>
</evidence>
<name>A0AAU9Q1E5_9VIBR</name>
<dbReference type="SUPFAM" id="SSF53850">
    <property type="entry name" value="Periplasmic binding protein-like II"/>
    <property type="match status" value="1"/>
</dbReference>
<comment type="caution">
    <text evidence="6">The sequence shown here is derived from an EMBL/GenBank/DDBJ whole genome shotgun (WGS) entry which is preliminary data.</text>
</comment>
<dbReference type="GO" id="GO:0003677">
    <property type="term" value="F:DNA binding"/>
    <property type="evidence" value="ECO:0007669"/>
    <property type="project" value="UniProtKB-KW"/>
</dbReference>
<dbReference type="AlphaFoldDB" id="A0AAU9Q1E5"/>
<keyword evidence="3" id="KW-0238">DNA-binding</keyword>
<dbReference type="Pfam" id="PF00126">
    <property type="entry name" value="HTH_1"/>
    <property type="match status" value="1"/>
</dbReference>
<comment type="similarity">
    <text evidence="1">Belongs to the LysR transcriptional regulatory family.</text>
</comment>
<keyword evidence="2" id="KW-0805">Transcription regulation</keyword>
<dbReference type="GO" id="GO:0003700">
    <property type="term" value="F:DNA-binding transcription factor activity"/>
    <property type="evidence" value="ECO:0007669"/>
    <property type="project" value="InterPro"/>
</dbReference>
<dbReference type="InterPro" id="IPR036390">
    <property type="entry name" value="WH_DNA-bd_sf"/>
</dbReference>
<evidence type="ECO:0000256" key="3">
    <source>
        <dbReference type="ARBA" id="ARBA00023125"/>
    </source>
</evidence>
<proteinExistence type="inferred from homology"/>
<evidence type="ECO:0000256" key="1">
    <source>
        <dbReference type="ARBA" id="ARBA00009437"/>
    </source>
</evidence>
<dbReference type="Proteomes" id="UP001295420">
    <property type="component" value="Unassembled WGS sequence"/>
</dbReference>
<evidence type="ECO:0000256" key="4">
    <source>
        <dbReference type="ARBA" id="ARBA00023163"/>
    </source>
</evidence>
<dbReference type="PANTHER" id="PTHR30118:SF15">
    <property type="entry name" value="TRANSCRIPTIONAL REGULATORY PROTEIN"/>
    <property type="match status" value="1"/>
</dbReference>
<dbReference type="SUPFAM" id="SSF46785">
    <property type="entry name" value="Winged helix' DNA-binding domain"/>
    <property type="match status" value="1"/>
</dbReference>
<evidence type="ECO:0000313" key="7">
    <source>
        <dbReference type="Proteomes" id="UP001295420"/>
    </source>
</evidence>
<dbReference type="InterPro" id="IPR005119">
    <property type="entry name" value="LysR_subst-bd"/>
</dbReference>
<dbReference type="InterPro" id="IPR050389">
    <property type="entry name" value="LysR-type_TF"/>
</dbReference>
<keyword evidence="4" id="KW-0804">Transcription</keyword>
<dbReference type="PANTHER" id="PTHR30118">
    <property type="entry name" value="HTH-TYPE TRANSCRIPTIONAL REGULATOR LEUO-RELATED"/>
    <property type="match status" value="1"/>
</dbReference>
<evidence type="ECO:0000256" key="2">
    <source>
        <dbReference type="ARBA" id="ARBA00023015"/>
    </source>
</evidence>
<dbReference type="InterPro" id="IPR000847">
    <property type="entry name" value="LysR_HTH_N"/>
</dbReference>
<evidence type="ECO:0000313" key="6">
    <source>
        <dbReference type="EMBL" id="CAH1522580.1"/>
    </source>
</evidence>
<dbReference type="EMBL" id="CAKMTQ010000003">
    <property type="protein sequence ID" value="CAH1522580.1"/>
    <property type="molecule type" value="Genomic_DNA"/>
</dbReference>
<feature type="domain" description="HTH lysR-type" evidence="5">
    <location>
        <begin position="13"/>
        <end position="70"/>
    </location>
</feature>
<organism evidence="6 7">
    <name type="scientific">Vibrio owensii</name>
    <dbReference type="NCBI Taxonomy" id="696485"/>
    <lineage>
        <taxon>Bacteria</taxon>
        <taxon>Pseudomonadati</taxon>
        <taxon>Pseudomonadota</taxon>
        <taxon>Gammaproteobacteria</taxon>
        <taxon>Vibrionales</taxon>
        <taxon>Vibrionaceae</taxon>
        <taxon>Vibrio</taxon>
    </lineage>
</organism>
<dbReference type="PROSITE" id="PS50931">
    <property type="entry name" value="HTH_LYSR"/>
    <property type="match status" value="1"/>
</dbReference>
<sequence>MILFGNRAVNKDLDLNLLKILVLLERHRQLKPVAKALGKSEASISKYLTRLRTQLEDELFIRHAHHFEPTDYLKRKLPEITSALDQLESCLVRREFDPLSYDKSITICLPQSAQQSFGHLLLGDLMDLFPNAYVNVASSTDNTIADILEDKVDMQLHYFNEEYPKTIHQQFIGYAPAVIVVPEELGITDLEKACELKFILLELAGWKDREQVTKRALEQGGLNIDRVATIGNITSLLKVIRTRAAATILLEYQKPIDGFHFIPVPETFYPEGRPKVVVQMKQTHRYNSMHQLLTDAIARYVIT</sequence>